<dbReference type="InterPro" id="IPR002763">
    <property type="entry name" value="DUF72"/>
</dbReference>
<name>A0A6L6QNL8_9BURK</name>
<proteinExistence type="predicted"/>
<reference evidence="1 2" key="1">
    <citation type="submission" date="2019-11" db="EMBL/GenBank/DDBJ databases">
        <title>Type strains purchased from KCTC, JCM and DSMZ.</title>
        <authorList>
            <person name="Lu H."/>
        </authorList>
    </citation>
    <scope>NUCLEOTIDE SEQUENCE [LARGE SCALE GENOMIC DNA]</scope>
    <source>
        <strain evidence="1 2">JCM 31587</strain>
    </source>
</reference>
<dbReference type="OrthoDB" id="9780310at2"/>
<dbReference type="PANTHER" id="PTHR30348:SF14">
    <property type="entry name" value="BLR8050 PROTEIN"/>
    <property type="match status" value="1"/>
</dbReference>
<keyword evidence="2" id="KW-1185">Reference proteome</keyword>
<protein>
    <submittedName>
        <fullName evidence="1">DUF72 domain-containing protein</fullName>
    </submittedName>
</protein>
<accession>A0A6L6QNL8</accession>
<dbReference type="RefSeq" id="WP_155456720.1">
    <property type="nucleotide sequence ID" value="NZ_WNKX01000027.1"/>
</dbReference>
<dbReference type="PANTHER" id="PTHR30348">
    <property type="entry name" value="UNCHARACTERIZED PROTEIN YECE"/>
    <property type="match status" value="1"/>
</dbReference>
<comment type="caution">
    <text evidence="1">The sequence shown here is derived from an EMBL/GenBank/DDBJ whole genome shotgun (WGS) entry which is preliminary data.</text>
</comment>
<dbReference type="AlphaFoldDB" id="A0A6L6QNL8"/>
<dbReference type="Pfam" id="PF01904">
    <property type="entry name" value="DUF72"/>
    <property type="match status" value="1"/>
</dbReference>
<organism evidence="1 2">
    <name type="scientific">Massilia eburnea</name>
    <dbReference type="NCBI Taxonomy" id="1776165"/>
    <lineage>
        <taxon>Bacteria</taxon>
        <taxon>Pseudomonadati</taxon>
        <taxon>Pseudomonadota</taxon>
        <taxon>Betaproteobacteria</taxon>
        <taxon>Burkholderiales</taxon>
        <taxon>Oxalobacteraceae</taxon>
        <taxon>Telluria group</taxon>
        <taxon>Massilia</taxon>
    </lineage>
</organism>
<dbReference type="EMBL" id="WNKX01000027">
    <property type="protein sequence ID" value="MTW13810.1"/>
    <property type="molecule type" value="Genomic_DNA"/>
</dbReference>
<evidence type="ECO:0000313" key="2">
    <source>
        <dbReference type="Proteomes" id="UP000472320"/>
    </source>
</evidence>
<dbReference type="Proteomes" id="UP000472320">
    <property type="component" value="Unassembled WGS sequence"/>
</dbReference>
<gene>
    <name evidence="1" type="ORF">GM658_24670</name>
</gene>
<sequence>MKPVTIGIAGWTLPRADAELFPPAAFGSNLARYAEVFDAVEINSSFYRPHKPETYARWAESVPAGFRFAVKLPRTVTHEKRLQDIEPDLDRFVAEAGALGAKLGWVLVQTPPSLRFDPAAAEALFAALRARLDATAESSASASHAGPVLACEARHGSWFGGEATALMRSMGVTRVVADPPAGEPGPFAATCAGAAYVRLHGSPLIYRSIYEPERLAQVAAWLRGQQGRALVIFDNTMSGTQVRQALQLREMLTSSPS</sequence>
<dbReference type="Gene3D" id="3.20.20.410">
    <property type="entry name" value="Protein of unknown function UPF0759"/>
    <property type="match status" value="1"/>
</dbReference>
<evidence type="ECO:0000313" key="1">
    <source>
        <dbReference type="EMBL" id="MTW13810.1"/>
    </source>
</evidence>
<dbReference type="InterPro" id="IPR036520">
    <property type="entry name" value="UPF0759_sf"/>
</dbReference>
<dbReference type="SUPFAM" id="SSF117396">
    <property type="entry name" value="TM1631-like"/>
    <property type="match status" value="1"/>
</dbReference>